<organism evidence="6 7">
    <name type="scientific">Sorangium cellulosum</name>
    <name type="common">Polyangium cellulosum</name>
    <dbReference type="NCBI Taxonomy" id="56"/>
    <lineage>
        <taxon>Bacteria</taxon>
        <taxon>Pseudomonadati</taxon>
        <taxon>Myxococcota</taxon>
        <taxon>Polyangia</taxon>
        <taxon>Polyangiales</taxon>
        <taxon>Polyangiaceae</taxon>
        <taxon>Sorangium</taxon>
    </lineage>
</organism>
<accession>A0A150P2M9</accession>
<keyword evidence="2" id="KW-0547">Nucleotide-binding</keyword>
<evidence type="ECO:0000259" key="5">
    <source>
        <dbReference type="PROSITE" id="PS50893"/>
    </source>
</evidence>
<dbReference type="PANTHER" id="PTHR42781">
    <property type="entry name" value="SPERMIDINE/PUTRESCINE IMPORT ATP-BINDING PROTEIN POTA"/>
    <property type="match status" value="1"/>
</dbReference>
<dbReference type="EMBL" id="JELY01003321">
    <property type="protein sequence ID" value="KYF49739.1"/>
    <property type="molecule type" value="Genomic_DNA"/>
</dbReference>
<dbReference type="InterPro" id="IPR027417">
    <property type="entry name" value="P-loop_NTPase"/>
</dbReference>
<dbReference type="PROSITE" id="PS50893">
    <property type="entry name" value="ABC_TRANSPORTER_2"/>
    <property type="match status" value="1"/>
</dbReference>
<dbReference type="Pfam" id="PF00005">
    <property type="entry name" value="ABC_tran"/>
    <property type="match status" value="1"/>
</dbReference>
<dbReference type="Proteomes" id="UP000075420">
    <property type="component" value="Unassembled WGS sequence"/>
</dbReference>
<dbReference type="SMART" id="SM00382">
    <property type="entry name" value="AAA"/>
    <property type="match status" value="1"/>
</dbReference>
<evidence type="ECO:0000313" key="7">
    <source>
        <dbReference type="Proteomes" id="UP000075420"/>
    </source>
</evidence>
<evidence type="ECO:0000256" key="4">
    <source>
        <dbReference type="SAM" id="MobiDB-lite"/>
    </source>
</evidence>
<dbReference type="InterPro" id="IPR050093">
    <property type="entry name" value="ABC_SmlMolc_Importer"/>
</dbReference>
<dbReference type="GO" id="GO:0016887">
    <property type="term" value="F:ATP hydrolysis activity"/>
    <property type="evidence" value="ECO:0007669"/>
    <property type="project" value="InterPro"/>
</dbReference>
<dbReference type="InterPro" id="IPR003593">
    <property type="entry name" value="AAA+_ATPase"/>
</dbReference>
<gene>
    <name evidence="6" type="ORF">BE08_06065</name>
</gene>
<dbReference type="GO" id="GO:0005524">
    <property type="term" value="F:ATP binding"/>
    <property type="evidence" value="ECO:0007669"/>
    <property type="project" value="UniProtKB-KW"/>
</dbReference>
<dbReference type="Gene3D" id="3.40.50.300">
    <property type="entry name" value="P-loop containing nucleotide triphosphate hydrolases"/>
    <property type="match status" value="1"/>
</dbReference>
<name>A0A150P2M9_SORCE</name>
<dbReference type="PANTHER" id="PTHR42781:SF4">
    <property type="entry name" value="SPERMIDINE_PUTRESCINE IMPORT ATP-BINDING PROTEIN POTA"/>
    <property type="match status" value="1"/>
</dbReference>
<dbReference type="SUPFAM" id="SSF52540">
    <property type="entry name" value="P-loop containing nucleoside triphosphate hydrolases"/>
    <property type="match status" value="1"/>
</dbReference>
<feature type="region of interest" description="Disordered" evidence="4">
    <location>
        <begin position="225"/>
        <end position="250"/>
    </location>
</feature>
<evidence type="ECO:0000256" key="1">
    <source>
        <dbReference type="ARBA" id="ARBA00022448"/>
    </source>
</evidence>
<dbReference type="AlphaFoldDB" id="A0A150P2M9"/>
<dbReference type="InterPro" id="IPR003439">
    <property type="entry name" value="ABC_transporter-like_ATP-bd"/>
</dbReference>
<comment type="caution">
    <text evidence="6">The sequence shown here is derived from an EMBL/GenBank/DDBJ whole genome shotgun (WGS) entry which is preliminary data.</text>
</comment>
<reference evidence="6 7" key="1">
    <citation type="submission" date="2014-02" db="EMBL/GenBank/DDBJ databases">
        <title>The small core and large imbalanced accessory genome model reveals a collaborative survival strategy of Sorangium cellulosum strains in nature.</title>
        <authorList>
            <person name="Han K."/>
            <person name="Peng R."/>
            <person name="Blom J."/>
            <person name="Li Y.-Z."/>
        </authorList>
    </citation>
    <scope>NUCLEOTIDE SEQUENCE [LARGE SCALE GENOMIC DNA]</scope>
    <source>
        <strain evidence="6 7">So0157-25</strain>
    </source>
</reference>
<evidence type="ECO:0000313" key="6">
    <source>
        <dbReference type="EMBL" id="KYF49739.1"/>
    </source>
</evidence>
<evidence type="ECO:0000256" key="2">
    <source>
        <dbReference type="ARBA" id="ARBA00022741"/>
    </source>
</evidence>
<keyword evidence="1" id="KW-0813">Transport</keyword>
<keyword evidence="3" id="KW-0067">ATP-binding</keyword>
<proteinExistence type="predicted"/>
<sequence>MTGRGLLARVRLRHRGPGSDFSLDAALEAPPGITMVLGPSGSGKSTLLSVLAGLTQPDEGRIAVGDQVWFDSSRGVSCPPHLRQVAMVFQSAALFPHMTALGNVEFALGPSVPRRERQERAAALLAQMKVGHRAHQFPARLSGGETQRVALARAIARSPRLVLLDEPFSALDRELSLSLAREVCERLLALHVPVLFVTHDPEEALMYAERVWMVEHGAVRSCAHDEVPDASRGSPASGRVPLVGAVERSG</sequence>
<evidence type="ECO:0000256" key="3">
    <source>
        <dbReference type="ARBA" id="ARBA00022840"/>
    </source>
</evidence>
<protein>
    <recommendedName>
        <fullName evidence="5">ABC transporter domain-containing protein</fullName>
    </recommendedName>
</protein>
<feature type="domain" description="ABC transporter" evidence="5">
    <location>
        <begin position="7"/>
        <end position="241"/>
    </location>
</feature>